<dbReference type="EMBL" id="RBID01000018">
    <property type="protein sequence ID" value="RKQ54841.1"/>
    <property type="molecule type" value="Genomic_DNA"/>
</dbReference>
<keyword evidence="11 13" id="KW-0443">Lipid metabolism</keyword>
<evidence type="ECO:0000256" key="7">
    <source>
        <dbReference type="ARBA" id="ARBA00022679"/>
    </source>
</evidence>
<comment type="similarity">
    <text evidence="13">Belongs to the LpxK family.</text>
</comment>
<evidence type="ECO:0000313" key="15">
    <source>
        <dbReference type="EMBL" id="RKQ54841.1"/>
    </source>
</evidence>
<gene>
    <name evidence="13" type="primary">lpxK</name>
    <name evidence="15" type="ORF">C8E02_3103</name>
</gene>
<comment type="catalytic activity">
    <reaction evidence="13">
        <text>a lipid A disaccharide + ATP = a lipid IVA + ADP + H(+)</text>
        <dbReference type="Rhea" id="RHEA:67840"/>
        <dbReference type="ChEBI" id="CHEBI:15378"/>
        <dbReference type="ChEBI" id="CHEBI:30616"/>
        <dbReference type="ChEBI" id="CHEBI:176343"/>
        <dbReference type="ChEBI" id="CHEBI:176425"/>
        <dbReference type="ChEBI" id="CHEBI:456216"/>
        <dbReference type="EC" id="2.7.1.130"/>
    </reaction>
</comment>
<evidence type="ECO:0000256" key="4">
    <source>
        <dbReference type="ARBA" id="ARBA00016436"/>
    </source>
</evidence>
<evidence type="ECO:0000256" key="3">
    <source>
        <dbReference type="ARBA" id="ARBA00012071"/>
    </source>
</evidence>
<keyword evidence="9 13" id="KW-0418">Kinase</keyword>
<evidence type="ECO:0000256" key="1">
    <source>
        <dbReference type="ARBA" id="ARBA00002274"/>
    </source>
</evidence>
<dbReference type="InterPro" id="IPR027417">
    <property type="entry name" value="P-loop_NTPase"/>
</dbReference>
<evidence type="ECO:0000256" key="9">
    <source>
        <dbReference type="ARBA" id="ARBA00022777"/>
    </source>
</evidence>
<evidence type="ECO:0000256" key="5">
    <source>
        <dbReference type="ARBA" id="ARBA00022516"/>
    </source>
</evidence>
<evidence type="ECO:0000256" key="11">
    <source>
        <dbReference type="ARBA" id="ARBA00023098"/>
    </source>
</evidence>
<evidence type="ECO:0000256" key="6">
    <source>
        <dbReference type="ARBA" id="ARBA00022556"/>
    </source>
</evidence>
<accession>A0A495B1K2</accession>
<dbReference type="NCBIfam" id="TIGR00682">
    <property type="entry name" value="lpxK"/>
    <property type="match status" value="1"/>
</dbReference>
<dbReference type="GO" id="GO:0009245">
    <property type="term" value="P:lipid A biosynthetic process"/>
    <property type="evidence" value="ECO:0007669"/>
    <property type="project" value="UniProtKB-UniRule"/>
</dbReference>
<comment type="caution">
    <text evidence="15">The sequence shown here is derived from an EMBL/GenBank/DDBJ whole genome shotgun (WGS) entry which is preliminary data.</text>
</comment>
<evidence type="ECO:0000256" key="8">
    <source>
        <dbReference type="ARBA" id="ARBA00022741"/>
    </source>
</evidence>
<dbReference type="EC" id="2.7.1.130" evidence="3 13"/>
<keyword evidence="14" id="KW-1133">Transmembrane helix</keyword>
<evidence type="ECO:0000256" key="2">
    <source>
        <dbReference type="ARBA" id="ARBA00004870"/>
    </source>
</evidence>
<keyword evidence="10 13" id="KW-0067">ATP-binding</keyword>
<dbReference type="PANTHER" id="PTHR42724:SF1">
    <property type="entry name" value="TETRAACYLDISACCHARIDE 4'-KINASE, MITOCHONDRIAL-RELATED"/>
    <property type="match status" value="1"/>
</dbReference>
<dbReference type="InterPro" id="IPR003758">
    <property type="entry name" value="LpxK"/>
</dbReference>
<dbReference type="PANTHER" id="PTHR42724">
    <property type="entry name" value="TETRAACYLDISACCHARIDE 4'-KINASE"/>
    <property type="match status" value="1"/>
</dbReference>
<comment type="pathway">
    <text evidence="2 13">Glycolipid biosynthesis; lipid IV(A) biosynthesis; lipid IV(A) from (3R)-3-hydroxytetradecanoyl-[acyl-carrier-protein] and UDP-N-acetyl-alpha-D-glucosamine: step 6/6.</text>
</comment>
<feature type="binding site" evidence="13">
    <location>
        <begin position="58"/>
        <end position="65"/>
    </location>
    <ligand>
        <name>ATP</name>
        <dbReference type="ChEBI" id="CHEBI:30616"/>
    </ligand>
</feature>
<protein>
    <recommendedName>
        <fullName evidence="4 13">Tetraacyldisaccharide 4'-kinase</fullName>
        <ecNumber evidence="3 13">2.7.1.130</ecNumber>
    </recommendedName>
    <alternativeName>
        <fullName evidence="12 13">Lipid A 4'-kinase</fullName>
    </alternativeName>
</protein>
<dbReference type="UniPathway" id="UPA00359">
    <property type="reaction ID" value="UER00482"/>
</dbReference>
<proteinExistence type="inferred from homology"/>
<comment type="function">
    <text evidence="1 13">Transfers the gamma-phosphate of ATP to the 4'-position of a tetraacyldisaccharide 1-phosphate intermediate (termed DS-1-P) to form tetraacyldisaccharide 1,4'-bis-phosphate (lipid IVA).</text>
</comment>
<evidence type="ECO:0000256" key="10">
    <source>
        <dbReference type="ARBA" id="ARBA00022840"/>
    </source>
</evidence>
<evidence type="ECO:0000313" key="16">
    <source>
        <dbReference type="Proteomes" id="UP000279384"/>
    </source>
</evidence>
<keyword evidence="8 13" id="KW-0547">Nucleotide-binding</keyword>
<evidence type="ECO:0000256" key="14">
    <source>
        <dbReference type="SAM" id="Phobius"/>
    </source>
</evidence>
<dbReference type="Pfam" id="PF02606">
    <property type="entry name" value="LpxK"/>
    <property type="match status" value="1"/>
</dbReference>
<keyword evidence="7 13" id="KW-0808">Transferase</keyword>
<evidence type="ECO:0000256" key="13">
    <source>
        <dbReference type="HAMAP-Rule" id="MF_00409"/>
    </source>
</evidence>
<name>A0A495B1K2_VOGIN</name>
<dbReference type="HAMAP" id="MF_00409">
    <property type="entry name" value="LpxK"/>
    <property type="match status" value="1"/>
</dbReference>
<dbReference type="SUPFAM" id="SSF52540">
    <property type="entry name" value="P-loop containing nucleoside triphosphate hydrolases"/>
    <property type="match status" value="1"/>
</dbReference>
<dbReference type="GO" id="GO:0009244">
    <property type="term" value="P:lipopolysaccharide core region biosynthetic process"/>
    <property type="evidence" value="ECO:0007669"/>
    <property type="project" value="TreeGrafter"/>
</dbReference>
<keyword evidence="14" id="KW-0812">Transmembrane</keyword>
<organism evidence="15 16">
    <name type="scientific">Vogesella indigofera</name>
    <name type="common">Pseudomonas indigofera</name>
    <dbReference type="NCBI Taxonomy" id="45465"/>
    <lineage>
        <taxon>Bacteria</taxon>
        <taxon>Pseudomonadati</taxon>
        <taxon>Pseudomonadota</taxon>
        <taxon>Betaproteobacteria</taxon>
        <taxon>Neisseriales</taxon>
        <taxon>Chromobacteriaceae</taxon>
        <taxon>Vogesella</taxon>
    </lineage>
</organism>
<dbReference type="AlphaFoldDB" id="A0A495B1K2"/>
<feature type="transmembrane region" description="Helical" evidence="14">
    <location>
        <begin position="12"/>
        <end position="32"/>
    </location>
</feature>
<keyword evidence="14" id="KW-0472">Membrane</keyword>
<dbReference type="GO" id="GO:0005524">
    <property type="term" value="F:ATP binding"/>
    <property type="evidence" value="ECO:0007669"/>
    <property type="project" value="UniProtKB-UniRule"/>
</dbReference>
<keyword evidence="5 13" id="KW-0444">Lipid biosynthesis</keyword>
<evidence type="ECO:0000256" key="12">
    <source>
        <dbReference type="ARBA" id="ARBA00029757"/>
    </source>
</evidence>
<sequence>MTRLERHWYQPTWWMTALLALPEGLFALLAALRRTAYRLGWCRTNRLPVPVVVIGNINVGGVGKTPLTLALLQDFARLGVPVGVISRGYGGAHRQPTLVTPLSSAAEVGDEPLLLAASGAPVVVGRDRVAAGRLLLALHPQTRFLLSDDGLQHYALARTLEIVVLDGARGVGNGHLLPGGPLREPVSRLAAADALVINGESHTGLRLPATVPQFRQRLQAGAFVHAAGQLPPRTAADFAGLRVVAVAGIGHPERFFRTLRELGVELAATHAFPDHHQFVAADLPQDADAVIVTAKDAVKLQCINHARLWVLPVSARLEPDLSAWILSQLERKNGRKIS</sequence>
<dbReference type="Proteomes" id="UP000279384">
    <property type="component" value="Unassembled WGS sequence"/>
</dbReference>
<dbReference type="GO" id="GO:0009029">
    <property type="term" value="F:lipid-A 4'-kinase activity"/>
    <property type="evidence" value="ECO:0007669"/>
    <property type="project" value="UniProtKB-UniRule"/>
</dbReference>
<dbReference type="GO" id="GO:0005886">
    <property type="term" value="C:plasma membrane"/>
    <property type="evidence" value="ECO:0007669"/>
    <property type="project" value="TreeGrafter"/>
</dbReference>
<keyword evidence="6 13" id="KW-0441">Lipid A biosynthesis</keyword>
<reference evidence="15 16" key="1">
    <citation type="submission" date="2018-10" db="EMBL/GenBank/DDBJ databases">
        <title>Genomic Encyclopedia of Type Strains, Phase IV (KMG-IV): sequencing the most valuable type-strain genomes for metagenomic binning, comparative biology and taxonomic classification.</title>
        <authorList>
            <person name="Goeker M."/>
        </authorList>
    </citation>
    <scope>NUCLEOTIDE SEQUENCE [LARGE SCALE GENOMIC DNA]</scope>
    <source>
        <strain evidence="15 16">DSM 3303</strain>
    </source>
</reference>